<evidence type="ECO:0000313" key="7">
    <source>
        <dbReference type="Proteomes" id="UP001164439"/>
    </source>
</evidence>
<evidence type="ECO:0000313" key="6">
    <source>
        <dbReference type="EMBL" id="WAZ19990.1"/>
    </source>
</evidence>
<feature type="region of interest" description="Disordered" evidence="4">
    <location>
        <begin position="1"/>
        <end position="21"/>
    </location>
</feature>
<evidence type="ECO:0000256" key="3">
    <source>
        <dbReference type="ARBA" id="ARBA00023163"/>
    </source>
</evidence>
<dbReference type="PANTHER" id="PTHR38465:SF2">
    <property type="entry name" value="HTH-TYPE TRANSCRIPTIONAL REGULATOR MMPR5"/>
    <property type="match status" value="1"/>
</dbReference>
<dbReference type="InterPro" id="IPR000835">
    <property type="entry name" value="HTH_MarR-typ"/>
</dbReference>
<organism evidence="6 7">
    <name type="scientific">Streptomyces cinnabarinus</name>
    <dbReference type="NCBI Taxonomy" id="67287"/>
    <lineage>
        <taxon>Bacteria</taxon>
        <taxon>Bacillati</taxon>
        <taxon>Actinomycetota</taxon>
        <taxon>Actinomycetes</taxon>
        <taxon>Kitasatosporales</taxon>
        <taxon>Streptomycetaceae</taxon>
        <taxon>Streptomyces</taxon>
    </lineage>
</organism>
<dbReference type="SUPFAM" id="SSF46785">
    <property type="entry name" value="Winged helix' DNA-binding domain"/>
    <property type="match status" value="1"/>
</dbReference>
<sequence length="181" mass="19696">MSTGRAESANETSTDPQWAAEGEARAVERLASRFAETGLPRMSARVFAALLVSPSGALTAAEIGEFLSISSGTVSTALQSLVRIGLISRENQPGSRRDLYRVREDPWPDVFAIRSLWLREFAKGSMEDIELLAESNTGGRARLMDMRDFGLFVMPKLEQIVADWHEHRASGAAPESEASGA</sequence>
<evidence type="ECO:0000256" key="4">
    <source>
        <dbReference type="SAM" id="MobiDB-lite"/>
    </source>
</evidence>
<gene>
    <name evidence="6" type="ORF">STRCI_001080</name>
</gene>
<dbReference type="PANTHER" id="PTHR38465">
    <property type="entry name" value="HTH-TYPE TRANSCRIPTIONAL REGULATOR MJ1563-RELATED"/>
    <property type="match status" value="1"/>
</dbReference>
<dbReference type="Proteomes" id="UP001164439">
    <property type="component" value="Chromosome"/>
</dbReference>
<evidence type="ECO:0000259" key="5">
    <source>
        <dbReference type="Pfam" id="PF12802"/>
    </source>
</evidence>
<feature type="compositionally biased region" description="Polar residues" evidence="4">
    <location>
        <begin position="1"/>
        <end position="16"/>
    </location>
</feature>
<proteinExistence type="predicted"/>
<keyword evidence="7" id="KW-1185">Reference proteome</keyword>
<reference evidence="6" key="1">
    <citation type="submission" date="2022-12" db="EMBL/GenBank/DDBJ databases">
        <authorList>
            <person name="Ruckert C."/>
            <person name="Busche T."/>
            <person name="Kalinowski J."/>
            <person name="Wittmann C."/>
        </authorList>
    </citation>
    <scope>NUCLEOTIDE SEQUENCE</scope>
    <source>
        <strain evidence="6">DSM 40467</strain>
    </source>
</reference>
<dbReference type="InterPro" id="IPR011991">
    <property type="entry name" value="ArsR-like_HTH"/>
</dbReference>
<accession>A0ABY7K870</accession>
<keyword evidence="2" id="KW-0238">DNA-binding</keyword>
<dbReference type="Pfam" id="PF12802">
    <property type="entry name" value="MarR_2"/>
    <property type="match status" value="1"/>
</dbReference>
<dbReference type="Gene3D" id="1.10.10.10">
    <property type="entry name" value="Winged helix-like DNA-binding domain superfamily/Winged helix DNA-binding domain"/>
    <property type="match status" value="1"/>
</dbReference>
<dbReference type="InterPro" id="IPR036390">
    <property type="entry name" value="WH_DNA-bd_sf"/>
</dbReference>
<name>A0ABY7K870_9ACTN</name>
<dbReference type="EMBL" id="CP114413">
    <property type="protein sequence ID" value="WAZ19990.1"/>
    <property type="molecule type" value="Genomic_DNA"/>
</dbReference>
<feature type="domain" description="HTH marR-type" evidence="5">
    <location>
        <begin position="38"/>
        <end position="97"/>
    </location>
</feature>
<evidence type="ECO:0000256" key="2">
    <source>
        <dbReference type="ARBA" id="ARBA00023125"/>
    </source>
</evidence>
<protein>
    <submittedName>
        <fullName evidence="6">MarR family transcriptional regulator</fullName>
    </submittedName>
</protein>
<dbReference type="RefSeq" id="WP_269657681.1">
    <property type="nucleotide sequence ID" value="NZ_CP114413.1"/>
</dbReference>
<keyword evidence="1" id="KW-0805">Transcription regulation</keyword>
<dbReference type="CDD" id="cd00090">
    <property type="entry name" value="HTH_ARSR"/>
    <property type="match status" value="1"/>
</dbReference>
<dbReference type="InterPro" id="IPR052362">
    <property type="entry name" value="HTH-GbsR_regulator"/>
</dbReference>
<dbReference type="InterPro" id="IPR036388">
    <property type="entry name" value="WH-like_DNA-bd_sf"/>
</dbReference>
<keyword evidence="3" id="KW-0804">Transcription</keyword>
<evidence type="ECO:0000256" key="1">
    <source>
        <dbReference type="ARBA" id="ARBA00023015"/>
    </source>
</evidence>